<keyword evidence="2" id="KW-1185">Reference proteome</keyword>
<reference evidence="1" key="2">
    <citation type="submission" date="2020-09" db="EMBL/GenBank/DDBJ databases">
        <authorList>
            <person name="Sun Q."/>
            <person name="Zhou Y."/>
        </authorList>
    </citation>
    <scope>NUCLEOTIDE SEQUENCE</scope>
    <source>
        <strain evidence="1">CGMCC 1.15794</strain>
    </source>
</reference>
<evidence type="ECO:0008006" key="3">
    <source>
        <dbReference type="Google" id="ProtNLM"/>
    </source>
</evidence>
<dbReference type="Proteomes" id="UP000657592">
    <property type="component" value="Unassembled WGS sequence"/>
</dbReference>
<dbReference type="RefSeq" id="WP_188755817.1">
    <property type="nucleotide sequence ID" value="NZ_BMJY01000005.1"/>
</dbReference>
<sequence length="94" mass="10371">MTSTKPQHIRCTVESTSYSMCGYVPGDAFDIVDGKLTRTPAGGICLYIVNQMLGLLATRPDSMTTEEWIRTDRPITTCSDGPERTVVRLSIVDE</sequence>
<evidence type="ECO:0000313" key="1">
    <source>
        <dbReference type="EMBL" id="GGH43096.1"/>
    </source>
</evidence>
<dbReference type="AlphaFoldDB" id="A0A917MNS5"/>
<dbReference type="EMBL" id="BMJY01000005">
    <property type="protein sequence ID" value="GGH43096.1"/>
    <property type="molecule type" value="Genomic_DNA"/>
</dbReference>
<reference evidence="1" key="1">
    <citation type="journal article" date="2014" name="Int. J. Syst. Evol. Microbiol.">
        <title>Complete genome sequence of Corynebacterium casei LMG S-19264T (=DSM 44701T), isolated from a smear-ripened cheese.</title>
        <authorList>
            <consortium name="US DOE Joint Genome Institute (JGI-PGF)"/>
            <person name="Walter F."/>
            <person name="Albersmeier A."/>
            <person name="Kalinowski J."/>
            <person name="Ruckert C."/>
        </authorList>
    </citation>
    <scope>NUCLEOTIDE SEQUENCE</scope>
    <source>
        <strain evidence="1">CGMCC 1.15794</strain>
    </source>
</reference>
<evidence type="ECO:0000313" key="2">
    <source>
        <dbReference type="Proteomes" id="UP000657592"/>
    </source>
</evidence>
<comment type="caution">
    <text evidence="1">The sequence shown here is derived from an EMBL/GenBank/DDBJ whole genome shotgun (WGS) entry which is preliminary data.</text>
</comment>
<gene>
    <name evidence="1" type="ORF">GCM10010921_16780</name>
</gene>
<accession>A0A917MNS5</accession>
<protein>
    <recommendedName>
        <fullName evidence="3">TIGR04076 family protein</fullName>
    </recommendedName>
</protein>
<proteinExistence type="predicted"/>
<name>A0A917MNS5_9MICO</name>
<organism evidence="1 2">
    <name type="scientific">Microbacterium album</name>
    <dbReference type="NCBI Taxonomy" id="2053191"/>
    <lineage>
        <taxon>Bacteria</taxon>
        <taxon>Bacillati</taxon>
        <taxon>Actinomycetota</taxon>
        <taxon>Actinomycetes</taxon>
        <taxon>Micrococcales</taxon>
        <taxon>Microbacteriaceae</taxon>
        <taxon>Microbacterium</taxon>
    </lineage>
</organism>